<evidence type="ECO:0000256" key="9">
    <source>
        <dbReference type="ARBA" id="ARBA00032232"/>
    </source>
</evidence>
<dbReference type="InterPro" id="IPR015500">
    <property type="entry name" value="Peptidase_S8_subtilisin-rel"/>
</dbReference>
<dbReference type="Pfam" id="PF21223">
    <property type="entry name" value="TPPII_Ig-like-1"/>
    <property type="match status" value="1"/>
</dbReference>
<feature type="active site" description="Charge relay system" evidence="10">
    <location>
        <position position="317"/>
    </location>
</feature>
<organism evidence="18">
    <name type="scientific">Nippostrongylus brasiliensis</name>
    <name type="common">Rat hookworm</name>
    <dbReference type="NCBI Taxonomy" id="27835"/>
    <lineage>
        <taxon>Eukaryota</taxon>
        <taxon>Metazoa</taxon>
        <taxon>Ecdysozoa</taxon>
        <taxon>Nematoda</taxon>
        <taxon>Chromadorea</taxon>
        <taxon>Rhabditida</taxon>
        <taxon>Rhabditina</taxon>
        <taxon>Rhabditomorpha</taxon>
        <taxon>Strongyloidea</taxon>
        <taxon>Heligmosomidae</taxon>
        <taxon>Nippostrongylus</taxon>
    </lineage>
</organism>
<evidence type="ECO:0000259" key="15">
    <source>
        <dbReference type="Pfam" id="PF21316"/>
    </source>
</evidence>
<dbReference type="OMA" id="SLRDFQC"/>
<reference evidence="18" key="1">
    <citation type="submission" date="2016-04" db="UniProtKB">
        <authorList>
            <consortium name="WormBaseParasite"/>
        </authorList>
    </citation>
    <scope>IDENTIFICATION</scope>
</reference>
<evidence type="ECO:0000256" key="3">
    <source>
        <dbReference type="ARBA" id="ARBA00012462"/>
    </source>
</evidence>
<keyword evidence="6 10" id="KW-0645">Protease</keyword>
<feature type="domain" description="Tripeptidyl peptidase II second Ig-like" evidence="12">
    <location>
        <begin position="813"/>
        <end position="997"/>
    </location>
</feature>
<feature type="domain" description="Tripeptidyl-peptidase II galactose-binding" evidence="15">
    <location>
        <begin position="696"/>
        <end position="773"/>
    </location>
</feature>
<evidence type="ECO:0000313" key="18">
    <source>
        <dbReference type="WBParaSite" id="NBR_0001567801-mRNA-1"/>
    </source>
</evidence>
<dbReference type="Gene3D" id="1.25.40.710">
    <property type="match status" value="1"/>
</dbReference>
<feature type="domain" description="Peptidase S8/S53" evidence="11">
    <location>
        <begin position="44"/>
        <end position="349"/>
    </location>
</feature>
<dbReference type="PRINTS" id="PR00723">
    <property type="entry name" value="SUBTILISIN"/>
</dbReference>
<evidence type="ECO:0000313" key="17">
    <source>
        <dbReference type="Proteomes" id="UP000271162"/>
    </source>
</evidence>
<dbReference type="Pfam" id="PF21316">
    <property type="entry name" value="TPPII_GBD"/>
    <property type="match status" value="1"/>
</dbReference>
<evidence type="ECO:0000259" key="12">
    <source>
        <dbReference type="Pfam" id="PF12580"/>
    </source>
</evidence>
<dbReference type="Pfam" id="PF00082">
    <property type="entry name" value="Peptidase_S8"/>
    <property type="match status" value="2"/>
</dbReference>
<dbReference type="GO" id="GO:0004177">
    <property type="term" value="F:aminopeptidase activity"/>
    <property type="evidence" value="ECO:0007669"/>
    <property type="project" value="UniProtKB-KW"/>
</dbReference>
<dbReference type="EC" id="3.4.14.10" evidence="3"/>
<dbReference type="GO" id="GO:0005829">
    <property type="term" value="C:cytosol"/>
    <property type="evidence" value="ECO:0007669"/>
    <property type="project" value="TreeGrafter"/>
</dbReference>
<keyword evidence="7 10" id="KW-0378">Hydrolase</keyword>
<dbReference type="GO" id="GO:0006508">
    <property type="term" value="P:proteolysis"/>
    <property type="evidence" value="ECO:0007669"/>
    <property type="project" value="UniProtKB-KW"/>
</dbReference>
<dbReference type="InterPro" id="IPR022232">
    <property type="entry name" value="TPPII_C_art"/>
</dbReference>
<evidence type="ECO:0000256" key="10">
    <source>
        <dbReference type="PROSITE-ProRule" id="PRU01240"/>
    </source>
</evidence>
<accession>A0A0N4YFX3</accession>
<dbReference type="EMBL" id="UYSL01021841">
    <property type="protein sequence ID" value="VDL79273.1"/>
    <property type="molecule type" value="Genomic_DNA"/>
</dbReference>
<dbReference type="STRING" id="27835.A0A0N4YFX3"/>
<dbReference type="InterPro" id="IPR046940">
    <property type="entry name" value="TPPII_Ig-like_sf"/>
</dbReference>
<dbReference type="InterPro" id="IPR023828">
    <property type="entry name" value="Peptidase_S8_Ser-AS"/>
</dbReference>
<dbReference type="InterPro" id="IPR048384">
    <property type="entry name" value="TPPII_GBD"/>
</dbReference>
<proteinExistence type="inferred from homology"/>
<dbReference type="PROSITE" id="PS51892">
    <property type="entry name" value="SUBTILASE"/>
    <property type="match status" value="1"/>
</dbReference>
<evidence type="ECO:0000256" key="4">
    <source>
        <dbReference type="ARBA" id="ARBA00020244"/>
    </source>
</evidence>
<dbReference type="GO" id="GO:0008240">
    <property type="term" value="F:tripeptidyl-peptidase activity"/>
    <property type="evidence" value="ECO:0007669"/>
    <property type="project" value="UniProtKB-EC"/>
</dbReference>
<reference evidence="16 17" key="2">
    <citation type="submission" date="2018-11" db="EMBL/GenBank/DDBJ databases">
        <authorList>
            <consortium name="Pathogen Informatics"/>
        </authorList>
    </citation>
    <scope>NUCLEOTIDE SEQUENCE [LARGE SCALE GENOMIC DNA]</scope>
</reference>
<dbReference type="GO" id="GO:0004252">
    <property type="term" value="F:serine-type endopeptidase activity"/>
    <property type="evidence" value="ECO:0007669"/>
    <property type="project" value="UniProtKB-UniRule"/>
</dbReference>
<dbReference type="Proteomes" id="UP000271162">
    <property type="component" value="Unassembled WGS sequence"/>
</dbReference>
<evidence type="ECO:0000256" key="5">
    <source>
        <dbReference type="ARBA" id="ARBA00022438"/>
    </source>
</evidence>
<feature type="domain" description="Peptidase S8/S53" evidence="11">
    <location>
        <begin position="352"/>
        <end position="526"/>
    </location>
</feature>
<dbReference type="InterPro" id="IPR046939">
    <property type="entry name" value="TPPII_C_sf"/>
</dbReference>
<feature type="active site" description="Charge relay system" evidence="10">
    <location>
        <position position="53"/>
    </location>
</feature>
<evidence type="ECO:0000259" key="11">
    <source>
        <dbReference type="Pfam" id="PF00082"/>
    </source>
</evidence>
<dbReference type="AlphaFoldDB" id="A0A0N4YFX3"/>
<dbReference type="WBParaSite" id="NBR_0001567801-mRNA-1">
    <property type="protein sequence ID" value="NBR_0001567801-mRNA-1"/>
    <property type="gene ID" value="NBR_0001567801"/>
</dbReference>
<dbReference type="InterPro" id="IPR022229">
    <property type="entry name" value="TPPII_Ig-like-2"/>
</dbReference>
<gene>
    <name evidence="16" type="ORF">NBR_LOCUS15679</name>
</gene>
<sequence>KRRKSTGIFEVLEISHSASNIHSLLVLYVFQPDLLKKYGPSADGRNIIIAILDTGVDPSLPGLQTTTDGSRKIVDCIDCSGAGDVDTSVVKSASNGIVVGLTGRQLKIPDSWKNPTGKWYLGIKPIYELYPKSLCKLVKEEWQKEAWESAHQLAKADALRQLLEHESCVGGFSENVEDKYDRENLASQVDFLKSVDKLEDKGPVADCIVWHDGDQWKACIDTSFRGRLSMCKAMGEYRLTGEYAKISERGWSARVLPQKKTACILTHQQLHEAVAEVRSSRRISCLHPEFYLDEANYTFRIESNGKRLEICLPAGAHGSHVANIAAAYHPKTPELNGLAPGAKSRALKIVSNLALARVNANLEGVMRVIDELKRIVQEHNIIFVASAGNNGPALSTIGSPGGTTSGVLGIAAHICPQQAQTLYGVFNNVRSVLYPWSSRGPCVDGSLGVSMYAPGAAIAGVPRYCRKSTEMMNGTSMSSPNATGAIACLLSKLLADKTEWSPYRIRLAMENTARKFENEEAFGSGHGLIQVLEGYKYMAAHKDCFPPFSLTDIGVTVKQTNRSYRGIYLRESWEVNDPQEFTVTVRPKFKELSANADKSDFSLKIVLQTTGAVPVEFPRTLLLTAGEGSFAVKIDPTKISGGQFAYNEIIGVCEEKPSMGPIFRVPITVIKPIKISAAEDFTYERSIDCVSGIPVRLFISVPSGANLCEVKIVNPTGGSPERFTLHCVQIVDGKSTRNTETYKTLGPETSEWRHFVPVVENRTLEVCLVRSWTRGQQGIQVNLSARFHGIKRDANINMIHGAPYTPLRIEAAPFRPIEIKPAISFTTLHVPFKPTSARIEPLGPRDLLLRGKQIHRLLLSYKFQVSKSCEIRLDVPEVTKYLYESPYDCILFQLFSSSKEFLGASSSFPERYSFKIDKGEYVVQAQIRHTEVSQLELLADTPLIVRLHVSPALKIDPTSAPAPGEGAFKWSNKFLSPNQQVTLYAASLPDDKLPKEIAIVGGSFLTGSFTVMNKVDGNKAADVDKTTITYLFTEYSPRASKALSMVTLKEKKTANEEEEMNAYLFLDSIRDVQISWLTKLKDPATADSLYSSLITQYPNHLPLLLAKLKTLTDKKVGNQIFQKMSCRYFTFIVLSGTCRDSVDV</sequence>
<dbReference type="InterPro" id="IPR000209">
    <property type="entry name" value="Peptidase_S8/S53_dom"/>
</dbReference>
<keyword evidence="5" id="KW-0031">Aminopeptidase</keyword>
<evidence type="ECO:0000256" key="2">
    <source>
        <dbReference type="ARBA" id="ARBA00011073"/>
    </source>
</evidence>
<dbReference type="PANTHER" id="PTHR43806:SF14">
    <property type="entry name" value="TRIPEPTIDYL-PEPTIDASE 2"/>
    <property type="match status" value="1"/>
</dbReference>
<feature type="domain" description="Tripeptidyl-peptidase II first Ig-like" evidence="14">
    <location>
        <begin position="556"/>
        <end position="670"/>
    </location>
</feature>
<keyword evidence="8 10" id="KW-0720">Serine protease</keyword>
<dbReference type="Gene3D" id="2.20.25.690">
    <property type="match status" value="2"/>
</dbReference>
<keyword evidence="17" id="KW-1185">Reference proteome</keyword>
<dbReference type="PROSITE" id="PS00138">
    <property type="entry name" value="SUBTILASE_SER"/>
    <property type="match status" value="1"/>
</dbReference>
<evidence type="ECO:0000313" key="16">
    <source>
        <dbReference type="EMBL" id="VDL79273.1"/>
    </source>
</evidence>
<dbReference type="SUPFAM" id="SSF52743">
    <property type="entry name" value="Subtilisin-like"/>
    <property type="match status" value="1"/>
</dbReference>
<dbReference type="InterPro" id="IPR050131">
    <property type="entry name" value="Peptidase_S8_subtilisin-like"/>
</dbReference>
<comment type="similarity">
    <text evidence="2 10">Belongs to the peptidase S8 family.</text>
</comment>
<evidence type="ECO:0000256" key="8">
    <source>
        <dbReference type="ARBA" id="ARBA00022825"/>
    </source>
</evidence>
<evidence type="ECO:0000256" key="1">
    <source>
        <dbReference type="ARBA" id="ARBA00001910"/>
    </source>
</evidence>
<feature type="active site" description="Charge relay system" evidence="10">
    <location>
        <position position="476"/>
    </location>
</feature>
<dbReference type="PANTHER" id="PTHR43806">
    <property type="entry name" value="PEPTIDASE S8"/>
    <property type="match status" value="1"/>
</dbReference>
<dbReference type="Pfam" id="PF12583">
    <property type="entry name" value="TPPII_C"/>
    <property type="match status" value="1"/>
</dbReference>
<dbReference type="Gene3D" id="3.40.50.200">
    <property type="entry name" value="Peptidase S8/S53 domain"/>
    <property type="match status" value="1"/>
</dbReference>
<protein>
    <recommendedName>
        <fullName evidence="4">Tripeptidyl-peptidase 2</fullName>
        <ecNumber evidence="3">3.4.14.10</ecNumber>
    </recommendedName>
    <alternativeName>
        <fullName evidence="9">Tripeptidyl aminopeptidase</fullName>
    </alternativeName>
</protein>
<name>A0A0N4YFX3_NIPBR</name>
<dbReference type="InterPro" id="IPR036852">
    <property type="entry name" value="Peptidase_S8/S53_dom_sf"/>
</dbReference>
<evidence type="ECO:0000256" key="7">
    <source>
        <dbReference type="ARBA" id="ARBA00022801"/>
    </source>
</evidence>
<evidence type="ECO:0000256" key="6">
    <source>
        <dbReference type="ARBA" id="ARBA00022670"/>
    </source>
</evidence>
<dbReference type="InterPro" id="IPR048383">
    <property type="entry name" value="TPPII_Ig-like-1"/>
</dbReference>
<evidence type="ECO:0000259" key="13">
    <source>
        <dbReference type="Pfam" id="PF12583"/>
    </source>
</evidence>
<comment type="catalytic activity">
    <reaction evidence="1">
        <text>Release of an N-terminal tripeptide from a polypeptide.</text>
        <dbReference type="EC" id="3.4.14.10"/>
    </reaction>
</comment>
<dbReference type="Gene3D" id="2.60.40.3170">
    <property type="match status" value="1"/>
</dbReference>
<evidence type="ECO:0000259" key="14">
    <source>
        <dbReference type="Pfam" id="PF21223"/>
    </source>
</evidence>
<feature type="domain" description="Tripeptidyl peptidase II C-terminal" evidence="13">
    <location>
        <begin position="1055"/>
        <end position="1114"/>
    </location>
</feature>
<dbReference type="Pfam" id="PF12580">
    <property type="entry name" value="TPPII"/>
    <property type="match status" value="1"/>
</dbReference>